<dbReference type="InterPro" id="IPR001054">
    <property type="entry name" value="A/G_cyclase"/>
</dbReference>
<name>A0A927CCB1_9BACL</name>
<keyword evidence="5 7" id="KW-1133">Transmembrane helix</keyword>
<dbReference type="Proteomes" id="UP000639396">
    <property type="component" value="Unassembled WGS sequence"/>
</dbReference>
<organism evidence="9 10">
    <name type="scientific">Paenibacillus oceani</name>
    <dbReference type="NCBI Taxonomy" id="2772510"/>
    <lineage>
        <taxon>Bacteria</taxon>
        <taxon>Bacillati</taxon>
        <taxon>Bacillota</taxon>
        <taxon>Bacilli</taxon>
        <taxon>Bacillales</taxon>
        <taxon>Paenibacillaceae</taxon>
        <taxon>Paenibacillus</taxon>
    </lineage>
</organism>
<dbReference type="GO" id="GO:0030313">
    <property type="term" value="C:cell envelope"/>
    <property type="evidence" value="ECO:0007669"/>
    <property type="project" value="UniProtKB-SubCell"/>
</dbReference>
<proteinExistence type="inferred from homology"/>
<comment type="caution">
    <text evidence="9">The sequence shown here is derived from an EMBL/GenBank/DDBJ whole genome shotgun (WGS) entry which is preliminary data.</text>
</comment>
<comment type="subcellular location">
    <subcellularLocation>
        <location evidence="1">Cell envelope</location>
    </subcellularLocation>
</comment>
<accession>A0A927CCB1</accession>
<dbReference type="Gene3D" id="3.30.70.1230">
    <property type="entry name" value="Nucleotide cyclase"/>
    <property type="match status" value="1"/>
</dbReference>
<reference evidence="9" key="1">
    <citation type="submission" date="2020-09" db="EMBL/GenBank/DDBJ databases">
        <title>A novel bacterium of genus Paenibacillus, isolated from South China Sea.</title>
        <authorList>
            <person name="Huang H."/>
            <person name="Mo K."/>
            <person name="Hu Y."/>
        </authorList>
    </citation>
    <scope>NUCLEOTIDE SEQUENCE</scope>
    <source>
        <strain evidence="9">IB182363</strain>
    </source>
</reference>
<sequence>MNKRNWKTTVVAALVVFLFAVLTYTTGTGGTFHYIENPLRDALGAKNVWQREPDTSIKILKIDSRSLDAIGQFPWDRSVYAAVIEKLELGKVKAIGLDVTFPEPSKDPKQDQALAEVMRKYGNVVLPVNFNFPAKQQSSGLLEYDRIEVPSPAIQAPKSQLAHINVFPDNDDRVRRLIVGLPEKSGEMIEAFSVKLANYALGDTEKVRWDAEQRKWYRGSSPIPVNSRNQVITQFYSEPRQEKDLSTGYDSFSFSDVLSGKIDANMFENDIVLIGPYTTALQDEYMTPMSRAIKMFGVEIHANMVQSILDSRFWNEAGKPAGIAILALVVLLAAFLFGTFRGRAALFWFIGLSVLYIGAFIVANEALRIYLPIFYPLLAIILMYVWSIVDHYLAERRERGRVTGIFGRFVPKAVVDQMLASGNEVKLGGERMDISLIFVDIRGFTTLSEKLEPEQVIQFLNEYLDVCTKAVFKYNGTLDKFIGDGVMAMFGAPVKYDNHAEMAVRAALEMKKQTASLEKRLMQKLGFTVRFGIGINCGPAIVGNIGSEELRLDYTAIGDTVNLAARLESNAKPGQILISDALYERVKELFEIESMGEIKVKGKELPVNIYQVHAEK</sequence>
<dbReference type="PANTHER" id="PTHR43081">
    <property type="entry name" value="ADENYLATE CYCLASE, TERMINAL-DIFFERENTIATION SPECIFIC-RELATED"/>
    <property type="match status" value="1"/>
</dbReference>
<keyword evidence="3" id="KW-1003">Cell membrane</keyword>
<dbReference type="PANTHER" id="PTHR43081:SF1">
    <property type="entry name" value="ADENYLATE CYCLASE, TERMINAL-DIFFERENTIATION SPECIFIC"/>
    <property type="match status" value="1"/>
</dbReference>
<dbReference type="GO" id="GO:0006171">
    <property type="term" value="P:cAMP biosynthetic process"/>
    <property type="evidence" value="ECO:0007669"/>
    <property type="project" value="TreeGrafter"/>
</dbReference>
<evidence type="ECO:0000256" key="1">
    <source>
        <dbReference type="ARBA" id="ARBA00004196"/>
    </source>
</evidence>
<feature type="transmembrane region" description="Helical" evidence="7">
    <location>
        <begin position="321"/>
        <end position="338"/>
    </location>
</feature>
<feature type="transmembrane region" description="Helical" evidence="7">
    <location>
        <begin position="369"/>
        <end position="389"/>
    </location>
</feature>
<protein>
    <submittedName>
        <fullName evidence="9">Adenylate/guanylate cyclase domain-containing protein</fullName>
    </submittedName>
</protein>
<dbReference type="EMBL" id="JACXJA010000042">
    <property type="protein sequence ID" value="MBD2865439.1"/>
    <property type="molecule type" value="Genomic_DNA"/>
</dbReference>
<dbReference type="SMART" id="SM00044">
    <property type="entry name" value="CYCc"/>
    <property type="match status" value="1"/>
</dbReference>
<evidence type="ECO:0000256" key="4">
    <source>
        <dbReference type="ARBA" id="ARBA00022692"/>
    </source>
</evidence>
<dbReference type="Pfam" id="PF05226">
    <property type="entry name" value="CHASE2"/>
    <property type="match status" value="1"/>
</dbReference>
<comment type="similarity">
    <text evidence="2">Belongs to the adenylyl cyclase class-3 family.</text>
</comment>
<dbReference type="GO" id="GO:0004016">
    <property type="term" value="F:adenylate cyclase activity"/>
    <property type="evidence" value="ECO:0007669"/>
    <property type="project" value="UniProtKB-ARBA"/>
</dbReference>
<keyword evidence="10" id="KW-1185">Reference proteome</keyword>
<evidence type="ECO:0000256" key="5">
    <source>
        <dbReference type="ARBA" id="ARBA00022989"/>
    </source>
</evidence>
<dbReference type="InterPro" id="IPR029787">
    <property type="entry name" value="Nucleotide_cyclase"/>
</dbReference>
<evidence type="ECO:0000256" key="2">
    <source>
        <dbReference type="ARBA" id="ARBA00005381"/>
    </source>
</evidence>
<feature type="domain" description="Guanylate cyclase" evidence="8">
    <location>
        <begin position="435"/>
        <end position="568"/>
    </location>
</feature>
<evidence type="ECO:0000259" key="8">
    <source>
        <dbReference type="PROSITE" id="PS50125"/>
    </source>
</evidence>
<gene>
    <name evidence="9" type="ORF">IDH45_25995</name>
</gene>
<keyword evidence="4 7" id="KW-0812">Transmembrane</keyword>
<dbReference type="FunFam" id="3.30.70.1230:FF:000016">
    <property type="entry name" value="Adenylate/guanylate cyclase domain-containing protein"/>
    <property type="match status" value="1"/>
</dbReference>
<keyword evidence="6 7" id="KW-0472">Membrane</keyword>
<dbReference type="GO" id="GO:0035556">
    <property type="term" value="P:intracellular signal transduction"/>
    <property type="evidence" value="ECO:0007669"/>
    <property type="project" value="InterPro"/>
</dbReference>
<dbReference type="SMART" id="SM01080">
    <property type="entry name" value="CHASE2"/>
    <property type="match status" value="1"/>
</dbReference>
<evidence type="ECO:0000313" key="10">
    <source>
        <dbReference type="Proteomes" id="UP000639396"/>
    </source>
</evidence>
<evidence type="ECO:0000256" key="6">
    <source>
        <dbReference type="ARBA" id="ARBA00023136"/>
    </source>
</evidence>
<dbReference type="AlphaFoldDB" id="A0A927CCB1"/>
<dbReference type="CDD" id="cd07302">
    <property type="entry name" value="CHD"/>
    <property type="match status" value="1"/>
</dbReference>
<evidence type="ECO:0000256" key="3">
    <source>
        <dbReference type="ARBA" id="ARBA00022475"/>
    </source>
</evidence>
<dbReference type="InterPro" id="IPR050697">
    <property type="entry name" value="Adenylyl/Guanylyl_Cyclase_3/4"/>
</dbReference>
<dbReference type="Pfam" id="PF00211">
    <property type="entry name" value="Guanylate_cyc"/>
    <property type="match status" value="1"/>
</dbReference>
<dbReference type="PROSITE" id="PS50125">
    <property type="entry name" value="GUANYLATE_CYCLASE_2"/>
    <property type="match status" value="1"/>
</dbReference>
<evidence type="ECO:0000256" key="7">
    <source>
        <dbReference type="SAM" id="Phobius"/>
    </source>
</evidence>
<evidence type="ECO:0000313" key="9">
    <source>
        <dbReference type="EMBL" id="MBD2865439.1"/>
    </source>
</evidence>
<dbReference type="RefSeq" id="WP_190931059.1">
    <property type="nucleotide sequence ID" value="NZ_JACXJA010000042.1"/>
</dbReference>
<feature type="transmembrane region" description="Helical" evidence="7">
    <location>
        <begin position="345"/>
        <end position="363"/>
    </location>
</feature>
<dbReference type="SUPFAM" id="SSF55073">
    <property type="entry name" value="Nucleotide cyclase"/>
    <property type="match status" value="1"/>
</dbReference>
<dbReference type="InterPro" id="IPR007890">
    <property type="entry name" value="CHASE2"/>
</dbReference>